<dbReference type="SMART" id="SM00222">
    <property type="entry name" value="Sec7"/>
    <property type="match status" value="1"/>
</dbReference>
<feature type="domain" description="SEC7" evidence="11">
    <location>
        <begin position="79"/>
        <end position="271"/>
    </location>
</feature>
<dbReference type="Pfam" id="PF01369">
    <property type="entry name" value="Sec7"/>
    <property type="match status" value="1"/>
</dbReference>
<evidence type="ECO:0000256" key="10">
    <source>
        <dbReference type="ARBA" id="ARBA00040041"/>
    </source>
</evidence>
<evidence type="ECO:0000256" key="1">
    <source>
        <dbReference type="ARBA" id="ARBA00004202"/>
    </source>
</evidence>
<evidence type="ECO:0000313" key="12">
    <source>
        <dbReference type="EMBL" id="ODQ62962.1"/>
    </source>
</evidence>
<dbReference type="STRING" id="683960.A0A1E3PDD7"/>
<dbReference type="GO" id="GO:0005935">
    <property type="term" value="C:cellular bud neck"/>
    <property type="evidence" value="ECO:0007669"/>
    <property type="project" value="UniProtKB-SubCell"/>
</dbReference>
<organism evidence="12 13">
    <name type="scientific">Wickerhamomyces anomalus (strain ATCC 58044 / CBS 1984 / NCYC 433 / NRRL Y-366-8)</name>
    <name type="common">Yeast</name>
    <name type="synonym">Hansenula anomala</name>
    <dbReference type="NCBI Taxonomy" id="683960"/>
    <lineage>
        <taxon>Eukaryota</taxon>
        <taxon>Fungi</taxon>
        <taxon>Dikarya</taxon>
        <taxon>Ascomycota</taxon>
        <taxon>Saccharomycotina</taxon>
        <taxon>Saccharomycetes</taxon>
        <taxon>Phaffomycetales</taxon>
        <taxon>Wickerhamomycetaceae</taxon>
        <taxon>Wickerhamomyces</taxon>
    </lineage>
</organism>
<dbReference type="GO" id="GO:0005934">
    <property type="term" value="C:cellular bud tip"/>
    <property type="evidence" value="ECO:0007669"/>
    <property type="project" value="UniProtKB-SubCell"/>
</dbReference>
<proteinExistence type="inferred from homology"/>
<comment type="subcellular location">
    <subcellularLocation>
        <location evidence="2">Bud neck</location>
    </subcellularLocation>
    <subcellularLocation>
        <location evidence="8">Bud tip</location>
    </subcellularLocation>
    <subcellularLocation>
        <location evidence="1">Cell membrane</location>
        <topology evidence="1">Peripheral membrane protein</topology>
    </subcellularLocation>
    <subcellularLocation>
        <location evidence="3">Cytoplasm</location>
    </subcellularLocation>
</comment>
<dbReference type="SUPFAM" id="SSF48425">
    <property type="entry name" value="Sec7 domain"/>
    <property type="match status" value="1"/>
</dbReference>
<dbReference type="GeneID" id="30200339"/>
<keyword evidence="5" id="KW-0963">Cytoplasm</keyword>
<dbReference type="InterPro" id="IPR000904">
    <property type="entry name" value="Sec7_dom"/>
</dbReference>
<evidence type="ECO:0000256" key="3">
    <source>
        <dbReference type="ARBA" id="ARBA00004496"/>
    </source>
</evidence>
<dbReference type="InterPro" id="IPR056468">
    <property type="entry name" value="PH_GEF_YEL1"/>
</dbReference>
<dbReference type="EMBL" id="KV454208">
    <property type="protein sequence ID" value="ODQ62962.1"/>
    <property type="molecule type" value="Genomic_DNA"/>
</dbReference>
<dbReference type="GO" id="GO:0005737">
    <property type="term" value="C:cytoplasm"/>
    <property type="evidence" value="ECO:0007669"/>
    <property type="project" value="UniProtKB-SubCell"/>
</dbReference>
<dbReference type="PANTHER" id="PTHR10663">
    <property type="entry name" value="GUANYL-NUCLEOTIDE EXCHANGE FACTOR"/>
    <property type="match status" value="1"/>
</dbReference>
<keyword evidence="4" id="KW-1003">Cell membrane</keyword>
<accession>A0A1E3PDD7</accession>
<dbReference type="PANTHER" id="PTHR10663:SF373">
    <property type="entry name" value="PH AND SEC7 DOMAIN-CONTAINING PROTEIN C11E3.11C"/>
    <property type="match status" value="1"/>
</dbReference>
<dbReference type="RefSeq" id="XP_019042169.1">
    <property type="nucleotide sequence ID" value="XM_019183093.1"/>
</dbReference>
<comment type="similarity">
    <text evidence="9">Belongs to the YEL1 family.</text>
</comment>
<keyword evidence="6" id="KW-0344">Guanine-nucleotide releasing factor</keyword>
<sequence>MNTLQPVQENTYVYGNSDKVASSDDLRLFLQDQLEKFDMRTVINTPPTSPVLKASPNITNINEIFKDSSSASTASLLSRPLNYDVANDVITEEAEEDDPLLNLSPSALSQARSIAKEIYNQQYTKISPDQYAAFLGTAKDQSIAACIEFMSFFEPWSNSLIGSLRLLCSKLYLIGESTQIDQILELFSKSWYNCNKDNFIGDYKAIHIVCFSLFILNSDLHNEQNMESKFTKSEFVTNTIDAIKEDTTVLIHDHTTLESQLKIYYDSIETEQLEILKVKKKVKEENFQTHHQTHQIQLKDRHSKRYSSIGSSIFIDRETTLTDSMDTNYEVDYQKDKTDDRLEKLGPPWLIEGILKCEFNGKNELRKNNKKSNWFTKLTQNNNNIISSELDIYNLKDWKQNIVIISKGLLKQYSFGSSSDRNKFMKTKSDKYVNTVMTYNLYSAVASLVEDNVISNADNRSNGVAWVLTIPNLLSNHDQTNQADKKIVYYASSLDIAQNFIETCNFWAARITSMPTTEEDIVTNAEYGWSDEIIKQEKPLQNVRIQKWEKIISIESSFIPSAYTLAEQFEQLQKYVDHLEKLIDDHNGLKPILETIWGNNEVLKNQHDLVISNWHEKYVYIYKQHQKFKIYLDSLAFALSFRATKV</sequence>
<evidence type="ECO:0000256" key="8">
    <source>
        <dbReference type="ARBA" id="ARBA00037853"/>
    </source>
</evidence>
<keyword evidence="7" id="KW-0472">Membrane</keyword>
<dbReference type="GO" id="GO:0005085">
    <property type="term" value="F:guanyl-nucleotide exchange factor activity"/>
    <property type="evidence" value="ECO:0007669"/>
    <property type="project" value="UniProtKB-KW"/>
</dbReference>
<dbReference type="Proteomes" id="UP000094112">
    <property type="component" value="Unassembled WGS sequence"/>
</dbReference>
<reference evidence="12 13" key="1">
    <citation type="journal article" date="2016" name="Proc. Natl. Acad. Sci. U.S.A.">
        <title>Comparative genomics of biotechnologically important yeasts.</title>
        <authorList>
            <person name="Riley R."/>
            <person name="Haridas S."/>
            <person name="Wolfe K.H."/>
            <person name="Lopes M.R."/>
            <person name="Hittinger C.T."/>
            <person name="Goeker M."/>
            <person name="Salamov A.A."/>
            <person name="Wisecaver J.H."/>
            <person name="Long T.M."/>
            <person name="Calvey C.H."/>
            <person name="Aerts A.L."/>
            <person name="Barry K.W."/>
            <person name="Choi C."/>
            <person name="Clum A."/>
            <person name="Coughlan A.Y."/>
            <person name="Deshpande S."/>
            <person name="Douglass A.P."/>
            <person name="Hanson S.J."/>
            <person name="Klenk H.-P."/>
            <person name="LaButti K.M."/>
            <person name="Lapidus A."/>
            <person name="Lindquist E.A."/>
            <person name="Lipzen A.M."/>
            <person name="Meier-Kolthoff J.P."/>
            <person name="Ohm R.A."/>
            <person name="Otillar R.P."/>
            <person name="Pangilinan J.L."/>
            <person name="Peng Y."/>
            <person name="Rokas A."/>
            <person name="Rosa C.A."/>
            <person name="Scheuner C."/>
            <person name="Sibirny A.A."/>
            <person name="Slot J.C."/>
            <person name="Stielow J.B."/>
            <person name="Sun H."/>
            <person name="Kurtzman C.P."/>
            <person name="Blackwell M."/>
            <person name="Grigoriev I.V."/>
            <person name="Jeffries T.W."/>
        </authorList>
    </citation>
    <scope>NUCLEOTIDE SEQUENCE [LARGE SCALE GENOMIC DNA]</scope>
    <source>
        <strain evidence="13">ATCC 58044 / CBS 1984 / NCYC 433 / NRRL Y-366-8</strain>
    </source>
</reference>
<evidence type="ECO:0000256" key="6">
    <source>
        <dbReference type="ARBA" id="ARBA00022658"/>
    </source>
</evidence>
<evidence type="ECO:0000259" key="11">
    <source>
        <dbReference type="PROSITE" id="PS50190"/>
    </source>
</evidence>
<dbReference type="GO" id="GO:0005886">
    <property type="term" value="C:plasma membrane"/>
    <property type="evidence" value="ECO:0007669"/>
    <property type="project" value="UniProtKB-SubCell"/>
</dbReference>
<gene>
    <name evidence="12" type="ORF">WICANDRAFT_61005</name>
</gene>
<evidence type="ECO:0000313" key="13">
    <source>
        <dbReference type="Proteomes" id="UP000094112"/>
    </source>
</evidence>
<dbReference type="Pfam" id="PF23633">
    <property type="entry name" value="PH_GEF_YEL1"/>
    <property type="match status" value="1"/>
</dbReference>
<dbReference type="InterPro" id="IPR035999">
    <property type="entry name" value="Sec7_dom_sf"/>
</dbReference>
<evidence type="ECO:0000256" key="7">
    <source>
        <dbReference type="ARBA" id="ARBA00023136"/>
    </source>
</evidence>
<dbReference type="AlphaFoldDB" id="A0A1E3PDD7"/>
<dbReference type="GO" id="GO:0032012">
    <property type="term" value="P:regulation of ARF protein signal transduction"/>
    <property type="evidence" value="ECO:0007669"/>
    <property type="project" value="InterPro"/>
</dbReference>
<evidence type="ECO:0000256" key="5">
    <source>
        <dbReference type="ARBA" id="ARBA00022490"/>
    </source>
</evidence>
<name>A0A1E3PDD7_WICAA</name>
<evidence type="ECO:0000256" key="4">
    <source>
        <dbReference type="ARBA" id="ARBA00022475"/>
    </source>
</evidence>
<keyword evidence="13" id="KW-1185">Reference proteome</keyword>
<evidence type="ECO:0000256" key="2">
    <source>
        <dbReference type="ARBA" id="ARBA00004266"/>
    </source>
</evidence>
<protein>
    <recommendedName>
        <fullName evidence="10">Guanine-nucleotide exchange factor YEL1</fullName>
    </recommendedName>
</protein>
<dbReference type="PROSITE" id="PS50190">
    <property type="entry name" value="SEC7"/>
    <property type="match status" value="1"/>
</dbReference>
<dbReference type="Gene3D" id="1.10.1000.11">
    <property type="entry name" value="Arf Nucleotide-binding Site Opener,domain 2"/>
    <property type="match status" value="1"/>
</dbReference>
<dbReference type="InterPro" id="IPR023394">
    <property type="entry name" value="Sec7_C_sf"/>
</dbReference>
<dbReference type="OrthoDB" id="2157641at2759"/>
<evidence type="ECO:0000256" key="9">
    <source>
        <dbReference type="ARBA" id="ARBA00038404"/>
    </source>
</evidence>